<feature type="signal peptide" evidence="1">
    <location>
        <begin position="1"/>
        <end position="16"/>
    </location>
</feature>
<dbReference type="HOGENOM" id="CLU_1653998_0_0_1"/>
<dbReference type="OrthoDB" id="7844357at2759"/>
<feature type="chain" id="PRO_5006458089" evidence="1">
    <location>
        <begin position="17"/>
        <end position="191"/>
    </location>
</feature>
<dbReference type="AlphaFoldDB" id="B4MW74"/>
<dbReference type="FunCoup" id="B4MW74">
    <property type="interactions" value="14"/>
</dbReference>
<dbReference type="EMBL" id="CH963857">
    <property type="protein sequence ID" value="EDW75944.2"/>
    <property type="molecule type" value="Genomic_DNA"/>
</dbReference>
<dbReference type="InParanoid" id="B4MW74"/>
<dbReference type="KEGG" id="dwi:6642269"/>
<name>B4MW74_DROWI</name>
<reference evidence="2 3" key="1">
    <citation type="journal article" date="2007" name="Nature">
        <title>Evolution of genes and genomes on the Drosophila phylogeny.</title>
        <authorList>
            <consortium name="Drosophila 12 Genomes Consortium"/>
            <person name="Clark A.G."/>
            <person name="Eisen M.B."/>
            <person name="Smith D.R."/>
            <person name="Bergman C.M."/>
            <person name="Oliver B."/>
            <person name="Markow T.A."/>
            <person name="Kaufman T.C."/>
            <person name="Kellis M."/>
            <person name="Gelbart W."/>
            <person name="Iyer V.N."/>
            <person name="Pollard D.A."/>
            <person name="Sackton T.B."/>
            <person name="Larracuente A.M."/>
            <person name="Singh N.D."/>
            <person name="Abad J.P."/>
            <person name="Abt D.N."/>
            <person name="Adryan B."/>
            <person name="Aguade M."/>
            <person name="Akashi H."/>
            <person name="Anderson W.W."/>
            <person name="Aquadro C.F."/>
            <person name="Ardell D.H."/>
            <person name="Arguello R."/>
            <person name="Artieri C.G."/>
            <person name="Barbash D.A."/>
            <person name="Barker D."/>
            <person name="Barsanti P."/>
            <person name="Batterham P."/>
            <person name="Batzoglou S."/>
            <person name="Begun D."/>
            <person name="Bhutkar A."/>
            <person name="Blanco E."/>
            <person name="Bosak S.A."/>
            <person name="Bradley R.K."/>
            <person name="Brand A.D."/>
            <person name="Brent M.R."/>
            <person name="Brooks A.N."/>
            <person name="Brown R.H."/>
            <person name="Butlin R.K."/>
            <person name="Caggese C."/>
            <person name="Calvi B.R."/>
            <person name="Bernardo de Carvalho A."/>
            <person name="Caspi A."/>
            <person name="Castrezana S."/>
            <person name="Celniker S.E."/>
            <person name="Chang J.L."/>
            <person name="Chapple C."/>
            <person name="Chatterji S."/>
            <person name="Chinwalla A."/>
            <person name="Civetta A."/>
            <person name="Clifton S.W."/>
            <person name="Comeron J.M."/>
            <person name="Costello J.C."/>
            <person name="Coyne J.A."/>
            <person name="Daub J."/>
            <person name="David R.G."/>
            <person name="Delcher A.L."/>
            <person name="Delehaunty K."/>
            <person name="Do C.B."/>
            <person name="Ebling H."/>
            <person name="Edwards K."/>
            <person name="Eickbush T."/>
            <person name="Evans J.D."/>
            <person name="Filipski A."/>
            <person name="Findeiss S."/>
            <person name="Freyhult E."/>
            <person name="Fulton L."/>
            <person name="Fulton R."/>
            <person name="Garcia A.C."/>
            <person name="Gardiner A."/>
            <person name="Garfield D.A."/>
            <person name="Garvin B.E."/>
            <person name="Gibson G."/>
            <person name="Gilbert D."/>
            <person name="Gnerre S."/>
            <person name="Godfrey J."/>
            <person name="Good R."/>
            <person name="Gotea V."/>
            <person name="Gravely B."/>
            <person name="Greenberg A.J."/>
            <person name="Griffiths-Jones S."/>
            <person name="Gross S."/>
            <person name="Guigo R."/>
            <person name="Gustafson E.A."/>
            <person name="Haerty W."/>
            <person name="Hahn M.W."/>
            <person name="Halligan D.L."/>
            <person name="Halpern A.L."/>
            <person name="Halter G.M."/>
            <person name="Han M.V."/>
            <person name="Heger A."/>
            <person name="Hillier L."/>
            <person name="Hinrichs A.S."/>
            <person name="Holmes I."/>
            <person name="Hoskins R.A."/>
            <person name="Hubisz M.J."/>
            <person name="Hultmark D."/>
            <person name="Huntley M.A."/>
            <person name="Jaffe D.B."/>
            <person name="Jagadeeshan S."/>
            <person name="Jeck W.R."/>
            <person name="Johnson J."/>
            <person name="Jones C.D."/>
            <person name="Jordan W.C."/>
            <person name="Karpen G.H."/>
            <person name="Kataoka E."/>
            <person name="Keightley P.D."/>
            <person name="Kheradpour P."/>
            <person name="Kirkness E.F."/>
            <person name="Koerich L.B."/>
            <person name="Kristiansen K."/>
            <person name="Kudrna D."/>
            <person name="Kulathinal R.J."/>
            <person name="Kumar S."/>
            <person name="Kwok R."/>
            <person name="Lander E."/>
            <person name="Langley C.H."/>
            <person name="Lapoint R."/>
            <person name="Lazzaro B.P."/>
            <person name="Lee S.J."/>
            <person name="Levesque L."/>
            <person name="Li R."/>
            <person name="Lin C.F."/>
            <person name="Lin M.F."/>
            <person name="Lindblad-Toh K."/>
            <person name="Llopart A."/>
            <person name="Long M."/>
            <person name="Low L."/>
            <person name="Lozovsky E."/>
            <person name="Lu J."/>
            <person name="Luo M."/>
            <person name="Machado C.A."/>
            <person name="Makalowski W."/>
            <person name="Marzo M."/>
            <person name="Matsuda M."/>
            <person name="Matzkin L."/>
            <person name="McAllister B."/>
            <person name="McBride C.S."/>
            <person name="McKernan B."/>
            <person name="McKernan K."/>
            <person name="Mendez-Lago M."/>
            <person name="Minx P."/>
            <person name="Mollenhauer M.U."/>
            <person name="Montooth K."/>
            <person name="Mount S.M."/>
            <person name="Mu X."/>
            <person name="Myers E."/>
            <person name="Negre B."/>
            <person name="Newfeld S."/>
            <person name="Nielsen R."/>
            <person name="Noor M.A."/>
            <person name="O'Grady P."/>
            <person name="Pachter L."/>
            <person name="Papaceit M."/>
            <person name="Parisi M.J."/>
            <person name="Parisi M."/>
            <person name="Parts L."/>
            <person name="Pedersen J.S."/>
            <person name="Pesole G."/>
            <person name="Phillippy A.M."/>
            <person name="Ponting C.P."/>
            <person name="Pop M."/>
            <person name="Porcelli D."/>
            <person name="Powell J.R."/>
            <person name="Prohaska S."/>
            <person name="Pruitt K."/>
            <person name="Puig M."/>
            <person name="Quesneville H."/>
            <person name="Ram K.R."/>
            <person name="Rand D."/>
            <person name="Rasmussen M.D."/>
            <person name="Reed L.K."/>
            <person name="Reenan R."/>
            <person name="Reily A."/>
            <person name="Remington K.A."/>
            <person name="Rieger T.T."/>
            <person name="Ritchie M.G."/>
            <person name="Robin C."/>
            <person name="Rogers Y.H."/>
            <person name="Rohde C."/>
            <person name="Rozas J."/>
            <person name="Rubenfield M.J."/>
            <person name="Ruiz A."/>
            <person name="Russo S."/>
            <person name="Salzberg S.L."/>
            <person name="Sanchez-Gracia A."/>
            <person name="Saranga D.J."/>
            <person name="Sato H."/>
            <person name="Schaeffer S.W."/>
            <person name="Schatz M.C."/>
            <person name="Schlenke T."/>
            <person name="Schwartz R."/>
            <person name="Segarra C."/>
            <person name="Singh R.S."/>
            <person name="Sirot L."/>
            <person name="Sirota M."/>
            <person name="Sisneros N.B."/>
            <person name="Smith C.D."/>
            <person name="Smith T.F."/>
            <person name="Spieth J."/>
            <person name="Stage D.E."/>
            <person name="Stark A."/>
            <person name="Stephan W."/>
            <person name="Strausberg R.L."/>
            <person name="Strempel S."/>
            <person name="Sturgill D."/>
            <person name="Sutton G."/>
            <person name="Sutton G.G."/>
            <person name="Tao W."/>
            <person name="Teichmann S."/>
            <person name="Tobari Y.N."/>
            <person name="Tomimura Y."/>
            <person name="Tsolas J.M."/>
            <person name="Valente V.L."/>
            <person name="Venter E."/>
            <person name="Venter J.C."/>
            <person name="Vicario S."/>
            <person name="Vieira F.G."/>
            <person name="Vilella A.J."/>
            <person name="Villasante A."/>
            <person name="Walenz B."/>
            <person name="Wang J."/>
            <person name="Wasserman M."/>
            <person name="Watts T."/>
            <person name="Wilson D."/>
            <person name="Wilson R.K."/>
            <person name="Wing R.A."/>
            <person name="Wolfner M.F."/>
            <person name="Wong A."/>
            <person name="Wong G.K."/>
            <person name="Wu C.I."/>
            <person name="Wu G."/>
            <person name="Yamamoto D."/>
            <person name="Yang H.P."/>
            <person name="Yang S.P."/>
            <person name="Yorke J.A."/>
            <person name="Yoshida K."/>
            <person name="Zdobnov E."/>
            <person name="Zhang P."/>
            <person name="Zhang Y."/>
            <person name="Zimin A.V."/>
            <person name="Baldwin J."/>
            <person name="Abdouelleil A."/>
            <person name="Abdulkadir J."/>
            <person name="Abebe A."/>
            <person name="Abera B."/>
            <person name="Abreu J."/>
            <person name="Acer S.C."/>
            <person name="Aftuck L."/>
            <person name="Alexander A."/>
            <person name="An P."/>
            <person name="Anderson E."/>
            <person name="Anderson S."/>
            <person name="Arachi H."/>
            <person name="Azer M."/>
            <person name="Bachantsang P."/>
            <person name="Barry A."/>
            <person name="Bayul T."/>
            <person name="Berlin A."/>
            <person name="Bessette D."/>
            <person name="Bloom T."/>
            <person name="Blye J."/>
            <person name="Boguslavskiy L."/>
            <person name="Bonnet C."/>
            <person name="Boukhgalter B."/>
            <person name="Bourzgui I."/>
            <person name="Brown A."/>
            <person name="Cahill P."/>
            <person name="Channer S."/>
            <person name="Cheshatsang Y."/>
            <person name="Chuda L."/>
            <person name="Citroen M."/>
            <person name="Collymore A."/>
            <person name="Cooke P."/>
            <person name="Costello M."/>
            <person name="D'Aco K."/>
            <person name="Daza R."/>
            <person name="De Haan G."/>
            <person name="DeGray S."/>
            <person name="DeMaso C."/>
            <person name="Dhargay N."/>
            <person name="Dooley K."/>
            <person name="Dooley E."/>
            <person name="Doricent M."/>
            <person name="Dorje P."/>
            <person name="Dorjee K."/>
            <person name="Dupes A."/>
            <person name="Elong R."/>
            <person name="Falk J."/>
            <person name="Farina A."/>
            <person name="Faro S."/>
            <person name="Ferguson D."/>
            <person name="Fisher S."/>
            <person name="Foley C.D."/>
            <person name="Franke A."/>
            <person name="Friedrich D."/>
            <person name="Gadbois L."/>
            <person name="Gearin G."/>
            <person name="Gearin C.R."/>
            <person name="Giannoukos G."/>
            <person name="Goode T."/>
            <person name="Graham J."/>
            <person name="Grandbois E."/>
            <person name="Grewal S."/>
            <person name="Gyaltsen K."/>
            <person name="Hafez N."/>
            <person name="Hagos B."/>
            <person name="Hall J."/>
            <person name="Henson C."/>
            <person name="Hollinger A."/>
            <person name="Honan T."/>
            <person name="Huard M.D."/>
            <person name="Hughes L."/>
            <person name="Hurhula B."/>
            <person name="Husby M.E."/>
            <person name="Kamat A."/>
            <person name="Kanga B."/>
            <person name="Kashin S."/>
            <person name="Khazanovich D."/>
            <person name="Kisner P."/>
            <person name="Lance K."/>
            <person name="Lara M."/>
            <person name="Lee W."/>
            <person name="Lennon N."/>
            <person name="Letendre F."/>
            <person name="LeVine R."/>
            <person name="Lipovsky A."/>
            <person name="Liu X."/>
            <person name="Liu J."/>
            <person name="Liu S."/>
            <person name="Lokyitsang T."/>
            <person name="Lokyitsang Y."/>
            <person name="Lubonja R."/>
            <person name="Lui A."/>
            <person name="MacDonald P."/>
            <person name="Magnisalis V."/>
            <person name="Maru K."/>
            <person name="Matthews C."/>
            <person name="McCusker W."/>
            <person name="McDonough S."/>
            <person name="Mehta T."/>
            <person name="Meldrim J."/>
            <person name="Meneus L."/>
            <person name="Mihai O."/>
            <person name="Mihalev A."/>
            <person name="Mihova T."/>
            <person name="Mittelman R."/>
            <person name="Mlenga V."/>
            <person name="Montmayeur A."/>
            <person name="Mulrain L."/>
            <person name="Navidi A."/>
            <person name="Naylor J."/>
            <person name="Negash T."/>
            <person name="Nguyen T."/>
            <person name="Nguyen N."/>
            <person name="Nicol R."/>
            <person name="Norbu C."/>
            <person name="Norbu N."/>
            <person name="Novod N."/>
            <person name="O'Neill B."/>
            <person name="Osman S."/>
            <person name="Markiewicz E."/>
            <person name="Oyono O.L."/>
            <person name="Patti C."/>
            <person name="Phunkhang P."/>
            <person name="Pierre F."/>
            <person name="Priest M."/>
            <person name="Raghuraman S."/>
            <person name="Rege F."/>
            <person name="Reyes R."/>
            <person name="Rise C."/>
            <person name="Rogov P."/>
            <person name="Ross K."/>
            <person name="Ryan E."/>
            <person name="Settipalli S."/>
            <person name="Shea T."/>
            <person name="Sherpa N."/>
            <person name="Shi L."/>
            <person name="Shih D."/>
            <person name="Sparrow T."/>
            <person name="Spaulding J."/>
            <person name="Stalker J."/>
            <person name="Stange-Thomann N."/>
            <person name="Stavropoulos S."/>
            <person name="Stone C."/>
            <person name="Strader C."/>
            <person name="Tesfaye S."/>
            <person name="Thomson T."/>
            <person name="Thoulutsang Y."/>
            <person name="Thoulutsang D."/>
            <person name="Topham K."/>
            <person name="Topping I."/>
            <person name="Tsamla T."/>
            <person name="Vassiliev H."/>
            <person name="Vo A."/>
            <person name="Wangchuk T."/>
            <person name="Wangdi T."/>
            <person name="Weiand M."/>
            <person name="Wilkinson J."/>
            <person name="Wilson A."/>
            <person name="Yadav S."/>
            <person name="Young G."/>
            <person name="Yu Q."/>
            <person name="Zembek L."/>
            <person name="Zhong D."/>
            <person name="Zimmer A."/>
            <person name="Zwirko Z."/>
            <person name="Jaffe D.B."/>
            <person name="Alvarez P."/>
            <person name="Brockman W."/>
            <person name="Butler J."/>
            <person name="Chin C."/>
            <person name="Gnerre S."/>
            <person name="Grabherr M."/>
            <person name="Kleber M."/>
            <person name="Mauceli E."/>
            <person name="MacCallum I."/>
        </authorList>
    </citation>
    <scope>NUCLEOTIDE SEQUENCE [LARGE SCALE GENOMIC DNA]</scope>
    <source>
        <strain evidence="3">Tucson 14030-0811.24</strain>
    </source>
</reference>
<evidence type="ECO:0000313" key="2">
    <source>
        <dbReference type="EMBL" id="EDW75944.2"/>
    </source>
</evidence>
<keyword evidence="3" id="KW-1185">Reference proteome</keyword>
<gene>
    <name evidence="2" type="primary">Dwil\GK19048</name>
    <name evidence="2" type="ORF">Dwil_GK19048</name>
</gene>
<protein>
    <submittedName>
        <fullName evidence="2">Uncharacterized protein</fullName>
    </submittedName>
</protein>
<dbReference type="Proteomes" id="UP000007798">
    <property type="component" value="Unassembled WGS sequence"/>
</dbReference>
<organism evidence="2 3">
    <name type="scientific">Drosophila willistoni</name>
    <name type="common">Fruit fly</name>
    <dbReference type="NCBI Taxonomy" id="7260"/>
    <lineage>
        <taxon>Eukaryota</taxon>
        <taxon>Metazoa</taxon>
        <taxon>Ecdysozoa</taxon>
        <taxon>Arthropoda</taxon>
        <taxon>Hexapoda</taxon>
        <taxon>Insecta</taxon>
        <taxon>Pterygota</taxon>
        <taxon>Neoptera</taxon>
        <taxon>Endopterygota</taxon>
        <taxon>Diptera</taxon>
        <taxon>Brachycera</taxon>
        <taxon>Muscomorpha</taxon>
        <taxon>Ephydroidea</taxon>
        <taxon>Drosophilidae</taxon>
        <taxon>Drosophila</taxon>
        <taxon>Sophophora</taxon>
    </lineage>
</organism>
<sequence length="191" mass="22528">MWCLIFILAALHSASTAPFNTITLEMDIIKEMAEAIADILYKQIDLFERVIEDAELLLPADTTSQFLNEIEIFLDTAHHILKAIENSEELDSIEDTIEELFDFLDLDDSNEADKLIDRLLEQYGLIEFEQYQEERLSRAFHRIEQHVEIYLDRLTDEKLKRHSDVLEWFLNFQNEKDIEKKLSIAMDVDFN</sequence>
<evidence type="ECO:0000313" key="3">
    <source>
        <dbReference type="Proteomes" id="UP000007798"/>
    </source>
</evidence>
<proteinExistence type="predicted"/>
<evidence type="ECO:0000256" key="1">
    <source>
        <dbReference type="SAM" id="SignalP"/>
    </source>
</evidence>
<dbReference type="STRING" id="7260.B4MW74"/>
<keyword evidence="1" id="KW-0732">Signal</keyword>
<accession>B4MW74</accession>